<gene>
    <name evidence="1" type="ORF">IHV77_01525</name>
</gene>
<protein>
    <submittedName>
        <fullName evidence="1">Uncharacterized protein</fullName>
    </submittedName>
</protein>
<name>A0ABX6UXM0_9PAST</name>
<dbReference type="EMBL" id="CP063056">
    <property type="protein sequence ID" value="QPB42833.1"/>
    <property type="molecule type" value="Genomic_DNA"/>
</dbReference>
<sequence>MNISLHQSCLNLFKNAESRPHSDTLFIKELSEQARLAWASRKEGDTTVRFIFAMPSKYGQSFHFFTVLPYRKGGNVLSVRA</sequence>
<evidence type="ECO:0000313" key="1">
    <source>
        <dbReference type="EMBL" id="QPB42833.1"/>
    </source>
</evidence>
<evidence type="ECO:0000313" key="2">
    <source>
        <dbReference type="Proteomes" id="UP000663069"/>
    </source>
</evidence>
<proteinExistence type="predicted"/>
<keyword evidence="2" id="KW-1185">Reference proteome</keyword>
<organism evidence="1 2">
    <name type="scientific">Rodentibacter haemolyticus</name>
    <dbReference type="NCBI Taxonomy" id="2778911"/>
    <lineage>
        <taxon>Bacteria</taxon>
        <taxon>Pseudomonadati</taxon>
        <taxon>Pseudomonadota</taxon>
        <taxon>Gammaproteobacteria</taxon>
        <taxon>Pasteurellales</taxon>
        <taxon>Pasteurellaceae</taxon>
        <taxon>Rodentibacter</taxon>
    </lineage>
</organism>
<dbReference type="Proteomes" id="UP000663069">
    <property type="component" value="Chromosome"/>
</dbReference>
<dbReference type="RefSeq" id="WP_194812410.1">
    <property type="nucleotide sequence ID" value="NZ_CP063056.1"/>
</dbReference>
<accession>A0ABX6UXM0</accession>
<reference evidence="1 2" key="1">
    <citation type="submission" date="2020-10" db="EMBL/GenBank/DDBJ databases">
        <title>Genome Sequencing of Rodentibacter spp. strain DSM111151.</title>
        <authorList>
            <person name="Benga L."/>
            <person name="Lautwein T."/>
        </authorList>
    </citation>
    <scope>NUCLEOTIDE SEQUENCE [LARGE SCALE GENOMIC DNA]</scope>
    <source>
        <strain evidence="1 2">DSM 111151</strain>
    </source>
</reference>